<evidence type="ECO:0000256" key="2">
    <source>
        <dbReference type="ARBA" id="ARBA00007452"/>
    </source>
</evidence>
<dbReference type="AlphaFoldDB" id="A0A7G9QVK1"/>
<keyword evidence="4 8" id="KW-0227">DNA damage</keyword>
<gene>
    <name evidence="8 10" type="primary">recO</name>
    <name evidence="10" type="ORF">H9L17_04270</name>
</gene>
<dbReference type="InterPro" id="IPR012340">
    <property type="entry name" value="NA-bd_OB-fold"/>
</dbReference>
<evidence type="ECO:0000256" key="6">
    <source>
        <dbReference type="ARBA" id="ARBA00023204"/>
    </source>
</evidence>
<organism evidence="10 11">
    <name type="scientific">Thermomonas brevis</name>
    <dbReference type="NCBI Taxonomy" id="215691"/>
    <lineage>
        <taxon>Bacteria</taxon>
        <taxon>Pseudomonadati</taxon>
        <taxon>Pseudomonadota</taxon>
        <taxon>Gammaproteobacteria</taxon>
        <taxon>Lysobacterales</taxon>
        <taxon>Lysobacteraceae</taxon>
        <taxon>Thermomonas</taxon>
    </lineage>
</organism>
<dbReference type="Gene3D" id="2.40.50.140">
    <property type="entry name" value="Nucleic acid-binding proteins"/>
    <property type="match status" value="1"/>
</dbReference>
<dbReference type="KEGG" id="tbv:H9L17_04270"/>
<accession>A0A7G9QVK1</accession>
<dbReference type="InterPro" id="IPR003717">
    <property type="entry name" value="RecO"/>
</dbReference>
<evidence type="ECO:0000259" key="9">
    <source>
        <dbReference type="Pfam" id="PF11967"/>
    </source>
</evidence>
<dbReference type="InterPro" id="IPR022572">
    <property type="entry name" value="DNA_rep/recomb_RecO_N"/>
</dbReference>
<dbReference type="GO" id="GO:0006302">
    <property type="term" value="P:double-strand break repair"/>
    <property type="evidence" value="ECO:0007669"/>
    <property type="project" value="TreeGrafter"/>
</dbReference>
<dbReference type="InterPro" id="IPR042242">
    <property type="entry name" value="RecO_C"/>
</dbReference>
<keyword evidence="5 8" id="KW-0233">DNA recombination</keyword>
<evidence type="ECO:0000256" key="3">
    <source>
        <dbReference type="ARBA" id="ARBA00021310"/>
    </source>
</evidence>
<evidence type="ECO:0000256" key="8">
    <source>
        <dbReference type="HAMAP-Rule" id="MF_00201"/>
    </source>
</evidence>
<dbReference type="HAMAP" id="MF_00201">
    <property type="entry name" value="RecO"/>
    <property type="match status" value="1"/>
</dbReference>
<sequence>MRFVAEPAFVLHARPWRETSLLVEVLSAEYGRVGLVARGVQGPKRHLLRAALQPLQSIRFDAVQKGELAQLAAAEAADAAPLLHGDAALAVFYINELCLRLAPRLAPQPELHAAYAQVRERLRAGGTLAWTLRRFERDLLEALGFGLDFSTEGGERDVDPAARYRLDPEEGPRRLLSERAGDRRDAATGRALLALSADAQPESEDLSSLRLPLRAVLLHHLGGRGLKSWEMLGELGRLGAPNGGGDEVDGRSVVTDCRYSREGGNPALYSCAEIESWIPAFAGMTSKKHARGKATKRGNAGGAMIARISNQRCNSPAASGW</sequence>
<dbReference type="NCBIfam" id="TIGR00613">
    <property type="entry name" value="reco"/>
    <property type="match status" value="1"/>
</dbReference>
<feature type="domain" description="DNA replication/recombination mediator RecO N-terminal" evidence="9">
    <location>
        <begin position="1"/>
        <end position="78"/>
    </location>
</feature>
<keyword evidence="6 8" id="KW-0234">DNA repair</keyword>
<evidence type="ECO:0000256" key="1">
    <source>
        <dbReference type="ARBA" id="ARBA00003065"/>
    </source>
</evidence>
<dbReference type="GO" id="GO:0006310">
    <property type="term" value="P:DNA recombination"/>
    <property type="evidence" value="ECO:0007669"/>
    <property type="project" value="UniProtKB-UniRule"/>
</dbReference>
<comment type="similarity">
    <text evidence="2 8">Belongs to the RecO family.</text>
</comment>
<evidence type="ECO:0000256" key="5">
    <source>
        <dbReference type="ARBA" id="ARBA00023172"/>
    </source>
</evidence>
<dbReference type="SUPFAM" id="SSF50249">
    <property type="entry name" value="Nucleic acid-binding proteins"/>
    <property type="match status" value="1"/>
</dbReference>
<proteinExistence type="inferred from homology"/>
<dbReference type="Proteomes" id="UP000515977">
    <property type="component" value="Chromosome"/>
</dbReference>
<name>A0A7G9QVK1_9GAMM</name>
<dbReference type="PANTHER" id="PTHR33991">
    <property type="entry name" value="DNA REPAIR PROTEIN RECO"/>
    <property type="match status" value="1"/>
</dbReference>
<reference evidence="10 11" key="1">
    <citation type="submission" date="2020-08" db="EMBL/GenBank/DDBJ databases">
        <title>Genome sequence of Thermomonas brevis KACC 16975T.</title>
        <authorList>
            <person name="Hyun D.-W."/>
            <person name="Bae J.-W."/>
        </authorList>
    </citation>
    <scope>NUCLEOTIDE SEQUENCE [LARGE SCALE GENOMIC DNA]</scope>
    <source>
        <strain evidence="10 11">KACC 16975</strain>
    </source>
</reference>
<evidence type="ECO:0000256" key="7">
    <source>
        <dbReference type="ARBA" id="ARBA00033409"/>
    </source>
</evidence>
<evidence type="ECO:0000313" key="11">
    <source>
        <dbReference type="Proteomes" id="UP000515977"/>
    </source>
</evidence>
<dbReference type="Pfam" id="PF02565">
    <property type="entry name" value="RecO_C"/>
    <property type="match status" value="1"/>
</dbReference>
<dbReference type="PANTHER" id="PTHR33991:SF1">
    <property type="entry name" value="DNA REPAIR PROTEIN RECO"/>
    <property type="match status" value="1"/>
</dbReference>
<protein>
    <recommendedName>
        <fullName evidence="3 8">DNA repair protein RecO</fullName>
    </recommendedName>
    <alternativeName>
        <fullName evidence="7 8">Recombination protein O</fullName>
    </alternativeName>
</protein>
<evidence type="ECO:0000256" key="4">
    <source>
        <dbReference type="ARBA" id="ARBA00022763"/>
    </source>
</evidence>
<comment type="function">
    <text evidence="1 8">Involved in DNA repair and RecF pathway recombination.</text>
</comment>
<dbReference type="Pfam" id="PF11967">
    <property type="entry name" value="RecO_N"/>
    <property type="match status" value="1"/>
</dbReference>
<dbReference type="GO" id="GO:0043590">
    <property type="term" value="C:bacterial nucleoid"/>
    <property type="evidence" value="ECO:0007669"/>
    <property type="project" value="TreeGrafter"/>
</dbReference>
<dbReference type="EMBL" id="CP060711">
    <property type="protein sequence ID" value="QNN47376.1"/>
    <property type="molecule type" value="Genomic_DNA"/>
</dbReference>
<keyword evidence="11" id="KW-1185">Reference proteome</keyword>
<dbReference type="Gene3D" id="1.20.1440.120">
    <property type="entry name" value="Recombination protein O, C-terminal domain"/>
    <property type="match status" value="1"/>
</dbReference>
<evidence type="ECO:0000313" key="10">
    <source>
        <dbReference type="EMBL" id="QNN47376.1"/>
    </source>
</evidence>